<dbReference type="Proteomes" id="UP001620626">
    <property type="component" value="Unassembled WGS sequence"/>
</dbReference>
<evidence type="ECO:0000313" key="4">
    <source>
        <dbReference type="Proteomes" id="UP001620626"/>
    </source>
</evidence>
<evidence type="ECO:0000256" key="2">
    <source>
        <dbReference type="SAM" id="Phobius"/>
    </source>
</evidence>
<dbReference type="EMBL" id="JBICBT010000506">
    <property type="protein sequence ID" value="KAL3111417.1"/>
    <property type="molecule type" value="Genomic_DNA"/>
</dbReference>
<proteinExistence type="predicted"/>
<dbReference type="AlphaFoldDB" id="A0ABD2L948"/>
<name>A0ABD2L948_9BILA</name>
<comment type="caution">
    <text evidence="3">The sequence shown here is derived from an EMBL/GenBank/DDBJ whole genome shotgun (WGS) entry which is preliminary data.</text>
</comment>
<evidence type="ECO:0000256" key="1">
    <source>
        <dbReference type="SAM" id="Coils"/>
    </source>
</evidence>
<accession>A0ABD2L948</accession>
<evidence type="ECO:0000313" key="3">
    <source>
        <dbReference type="EMBL" id="KAL3111417.1"/>
    </source>
</evidence>
<keyword evidence="2" id="KW-0812">Transmembrane</keyword>
<gene>
    <name evidence="3" type="ORF">niasHT_017644</name>
</gene>
<organism evidence="3 4">
    <name type="scientific">Heterodera trifolii</name>
    <dbReference type="NCBI Taxonomy" id="157864"/>
    <lineage>
        <taxon>Eukaryota</taxon>
        <taxon>Metazoa</taxon>
        <taxon>Ecdysozoa</taxon>
        <taxon>Nematoda</taxon>
        <taxon>Chromadorea</taxon>
        <taxon>Rhabditida</taxon>
        <taxon>Tylenchina</taxon>
        <taxon>Tylenchomorpha</taxon>
        <taxon>Tylenchoidea</taxon>
        <taxon>Heteroderidae</taxon>
        <taxon>Heteroderinae</taxon>
        <taxon>Heterodera</taxon>
    </lineage>
</organism>
<sequence length="393" mass="44252">MHPNDQRRRDQNEERRLMKKELAEIIQPNIELDEQILKRKKETAQIEERRKRIESDLAFKAFQIEHQAKQLTEETSQKEEAQAEAIKQQQLKEEALLEKEKTIEDKQFYRKRALQYLGEVEETETKKSVLNKALAFVLGSGNAKRKKANAGGSGPSSISCPIELSAHSAVFEKHAFPKEDTIVEEVGLEDEQKNNVGKMVAHEMSLADELKMADQSADNKDETITGTSKASVAPNLALEHELQMVDENLAIICTKMTLREELKSSNDDNFRKSSASQKFVFAQSVEESKCDDGDTDLIGSSVRSNILAQTVQIGTELKPHVSSESHKRQNQSVHFDEITNRVNMDSASSPFCASQFTFAGAHFRPLLIVGLSIVVLLLLTFLIIIVSIRFNLI</sequence>
<keyword evidence="1" id="KW-0175">Coiled coil</keyword>
<keyword evidence="4" id="KW-1185">Reference proteome</keyword>
<protein>
    <submittedName>
        <fullName evidence="3">Uncharacterized protein</fullName>
    </submittedName>
</protein>
<reference evidence="3 4" key="1">
    <citation type="submission" date="2024-10" db="EMBL/GenBank/DDBJ databases">
        <authorList>
            <person name="Kim D."/>
        </authorList>
    </citation>
    <scope>NUCLEOTIDE SEQUENCE [LARGE SCALE GENOMIC DNA]</scope>
    <source>
        <strain evidence="3">BH-2024</strain>
    </source>
</reference>
<keyword evidence="2" id="KW-0472">Membrane</keyword>
<feature type="coiled-coil region" evidence="1">
    <location>
        <begin position="64"/>
        <end position="98"/>
    </location>
</feature>
<feature type="transmembrane region" description="Helical" evidence="2">
    <location>
        <begin position="366"/>
        <end position="388"/>
    </location>
</feature>
<keyword evidence="2" id="KW-1133">Transmembrane helix</keyword>